<dbReference type="PANTHER" id="PTHR45348:SF2">
    <property type="entry name" value="ZINC-TYPE ALCOHOL DEHYDROGENASE-LIKE PROTEIN C2E1P3.01"/>
    <property type="match status" value="1"/>
</dbReference>
<feature type="domain" description="Enoyl reductase (ER)" evidence="4">
    <location>
        <begin position="13"/>
        <end position="344"/>
    </location>
</feature>
<proteinExistence type="inferred from homology"/>
<sequence length="346" mass="35882">MSLNKASWITEAKAKPLKVDEAEMWKPGPGEIVIKNAAIAINPVDWKIQDSGLLPVSYPNILGEDIAGTVAAVGPGVTRFRPGQRAMAYTHGIATKRPANGGFQLYSVVPDALAAPIPDSLSFAHASVLPLALSTAAAGLFEASNLGLPLPPADGSVAAEKRGTLLVWGAASAVGMAAVQLARAAGCRVVATASERNHAVVRSLGADAVLDYRAASVVRDVVDAVKGGDGEFVGVFDAISSAASIELLGEVLEAFGETKVVMVLFPPESLPRCYKAVHAFSFSIVSPPNEHVADGIWRKWVPEALAKGTLQAKPDPLVVGSGLESVQGAMERQKAGVSAQKIVVTL</sequence>
<dbReference type="InterPro" id="IPR011032">
    <property type="entry name" value="GroES-like_sf"/>
</dbReference>
<evidence type="ECO:0000256" key="2">
    <source>
        <dbReference type="ARBA" id="ARBA00011245"/>
    </source>
</evidence>
<evidence type="ECO:0000313" key="6">
    <source>
        <dbReference type="Proteomes" id="UP000774617"/>
    </source>
</evidence>
<comment type="similarity">
    <text evidence="1">Belongs to the zinc-containing alcohol dehydrogenase family.</text>
</comment>
<evidence type="ECO:0000313" key="5">
    <source>
        <dbReference type="EMBL" id="KAH7050076.1"/>
    </source>
</evidence>
<dbReference type="InterPro" id="IPR013149">
    <property type="entry name" value="ADH-like_C"/>
</dbReference>
<comment type="caution">
    <text evidence="5">The sequence shown here is derived from an EMBL/GenBank/DDBJ whole genome shotgun (WGS) entry which is preliminary data.</text>
</comment>
<dbReference type="CDD" id="cd08249">
    <property type="entry name" value="enoyl_reductase_like"/>
    <property type="match status" value="1"/>
</dbReference>
<keyword evidence="6" id="KW-1185">Reference proteome</keyword>
<name>A0ABQ8GAG3_9PEZI</name>
<dbReference type="Proteomes" id="UP000774617">
    <property type="component" value="Unassembled WGS sequence"/>
</dbReference>
<keyword evidence="3" id="KW-0560">Oxidoreductase</keyword>
<dbReference type="SUPFAM" id="SSF51735">
    <property type="entry name" value="NAD(P)-binding Rossmann-fold domains"/>
    <property type="match status" value="1"/>
</dbReference>
<evidence type="ECO:0000256" key="1">
    <source>
        <dbReference type="ARBA" id="ARBA00008072"/>
    </source>
</evidence>
<evidence type="ECO:0000259" key="4">
    <source>
        <dbReference type="SMART" id="SM00829"/>
    </source>
</evidence>
<accession>A0ABQ8GAG3</accession>
<dbReference type="Gene3D" id="3.90.180.10">
    <property type="entry name" value="Medium-chain alcohol dehydrogenases, catalytic domain"/>
    <property type="match status" value="1"/>
</dbReference>
<dbReference type="Pfam" id="PF00107">
    <property type="entry name" value="ADH_zinc_N"/>
    <property type="match status" value="1"/>
</dbReference>
<reference evidence="5 6" key="1">
    <citation type="journal article" date="2021" name="Nat. Commun.">
        <title>Genetic determinants of endophytism in the Arabidopsis root mycobiome.</title>
        <authorList>
            <person name="Mesny F."/>
            <person name="Miyauchi S."/>
            <person name="Thiergart T."/>
            <person name="Pickel B."/>
            <person name="Atanasova L."/>
            <person name="Karlsson M."/>
            <person name="Huettel B."/>
            <person name="Barry K.W."/>
            <person name="Haridas S."/>
            <person name="Chen C."/>
            <person name="Bauer D."/>
            <person name="Andreopoulos W."/>
            <person name="Pangilinan J."/>
            <person name="LaButti K."/>
            <person name="Riley R."/>
            <person name="Lipzen A."/>
            <person name="Clum A."/>
            <person name="Drula E."/>
            <person name="Henrissat B."/>
            <person name="Kohler A."/>
            <person name="Grigoriev I.V."/>
            <person name="Martin F.M."/>
            <person name="Hacquard S."/>
        </authorList>
    </citation>
    <scope>NUCLEOTIDE SEQUENCE [LARGE SCALE GENOMIC DNA]</scope>
    <source>
        <strain evidence="5 6">MPI-SDFR-AT-0080</strain>
    </source>
</reference>
<dbReference type="EMBL" id="JAGTJR010000013">
    <property type="protein sequence ID" value="KAH7050076.1"/>
    <property type="molecule type" value="Genomic_DNA"/>
</dbReference>
<comment type="subunit">
    <text evidence="2">Monomer.</text>
</comment>
<dbReference type="InterPro" id="IPR013154">
    <property type="entry name" value="ADH-like_N"/>
</dbReference>
<dbReference type="PANTHER" id="PTHR45348">
    <property type="entry name" value="HYPOTHETICAL OXIDOREDUCTASE (EUROFUNG)"/>
    <property type="match status" value="1"/>
</dbReference>
<dbReference type="InterPro" id="IPR036291">
    <property type="entry name" value="NAD(P)-bd_dom_sf"/>
</dbReference>
<dbReference type="SMART" id="SM00829">
    <property type="entry name" value="PKS_ER"/>
    <property type="match status" value="1"/>
</dbReference>
<dbReference type="Gene3D" id="3.40.50.720">
    <property type="entry name" value="NAD(P)-binding Rossmann-like Domain"/>
    <property type="match status" value="1"/>
</dbReference>
<dbReference type="InterPro" id="IPR020843">
    <property type="entry name" value="ER"/>
</dbReference>
<dbReference type="Pfam" id="PF08240">
    <property type="entry name" value="ADH_N"/>
    <property type="match status" value="1"/>
</dbReference>
<dbReference type="InterPro" id="IPR047122">
    <property type="entry name" value="Trans-enoyl_RdTase-like"/>
</dbReference>
<gene>
    <name evidence="5" type="ORF">B0J12DRAFT_740356</name>
</gene>
<evidence type="ECO:0000256" key="3">
    <source>
        <dbReference type="ARBA" id="ARBA00023002"/>
    </source>
</evidence>
<dbReference type="SUPFAM" id="SSF50129">
    <property type="entry name" value="GroES-like"/>
    <property type="match status" value="1"/>
</dbReference>
<protein>
    <submittedName>
        <fullName evidence="5">Zinc-binding oxidoreductase-like protein CipB</fullName>
    </submittedName>
</protein>
<organism evidence="5 6">
    <name type="scientific">Macrophomina phaseolina</name>
    <dbReference type="NCBI Taxonomy" id="35725"/>
    <lineage>
        <taxon>Eukaryota</taxon>
        <taxon>Fungi</taxon>
        <taxon>Dikarya</taxon>
        <taxon>Ascomycota</taxon>
        <taxon>Pezizomycotina</taxon>
        <taxon>Dothideomycetes</taxon>
        <taxon>Dothideomycetes incertae sedis</taxon>
        <taxon>Botryosphaeriales</taxon>
        <taxon>Botryosphaeriaceae</taxon>
        <taxon>Macrophomina</taxon>
    </lineage>
</organism>